<protein>
    <submittedName>
        <fullName evidence="1">Uncharacterized protein</fullName>
    </submittedName>
</protein>
<organism evidence="1 2">
    <name type="scientific">Nepenthes gracilis</name>
    <name type="common">Slender pitcher plant</name>
    <dbReference type="NCBI Taxonomy" id="150966"/>
    <lineage>
        <taxon>Eukaryota</taxon>
        <taxon>Viridiplantae</taxon>
        <taxon>Streptophyta</taxon>
        <taxon>Embryophyta</taxon>
        <taxon>Tracheophyta</taxon>
        <taxon>Spermatophyta</taxon>
        <taxon>Magnoliopsida</taxon>
        <taxon>eudicotyledons</taxon>
        <taxon>Gunneridae</taxon>
        <taxon>Pentapetalae</taxon>
        <taxon>Caryophyllales</taxon>
        <taxon>Nepenthaceae</taxon>
        <taxon>Nepenthes</taxon>
    </lineage>
</organism>
<dbReference type="EMBL" id="BSYO01000001">
    <property type="protein sequence ID" value="GMG98653.1"/>
    <property type="molecule type" value="Genomic_DNA"/>
</dbReference>
<dbReference type="AlphaFoldDB" id="A0AAD3RW95"/>
<dbReference type="PANTHER" id="PTHR42916">
    <property type="entry name" value="2-SUCCINYL-5-ENOLPYRUVYL-6-HYDROXY-3-CYCLOHEXENE-1-CARBOXYLATE SYNTHASE"/>
    <property type="match status" value="1"/>
</dbReference>
<keyword evidence="2" id="KW-1185">Reference proteome</keyword>
<name>A0AAD3RW95_NEPGR</name>
<dbReference type="PANTHER" id="PTHR42916:SF1">
    <property type="entry name" value="PROTEIN PHYLLO, CHLOROPLASTIC"/>
    <property type="match status" value="1"/>
</dbReference>
<proteinExistence type="predicted"/>
<accession>A0AAD3RW95</accession>
<gene>
    <name evidence="1" type="ORF">Nepgr_000493</name>
</gene>
<evidence type="ECO:0000313" key="2">
    <source>
        <dbReference type="Proteomes" id="UP001279734"/>
    </source>
</evidence>
<evidence type="ECO:0000313" key="1">
    <source>
        <dbReference type="EMBL" id="GMG98653.1"/>
    </source>
</evidence>
<sequence>MAILNAIASRLDSSLLSTLQMTEDKVEGVSEWPSVRICALVDCQGTPMEVANVAYKLVREGFHALKLKVIKPSLIGGFENAALIAGWAHTHEKMAIDIWPITAAVLASSFYILSFRFSRFEPGTSIRRGNVLPMGDQK</sequence>
<dbReference type="Proteomes" id="UP001279734">
    <property type="component" value="Unassembled WGS sequence"/>
</dbReference>
<comment type="caution">
    <text evidence="1">The sequence shown here is derived from an EMBL/GenBank/DDBJ whole genome shotgun (WGS) entry which is preliminary data.</text>
</comment>
<reference evidence="1" key="1">
    <citation type="submission" date="2023-05" db="EMBL/GenBank/DDBJ databases">
        <title>Nepenthes gracilis genome sequencing.</title>
        <authorList>
            <person name="Fukushima K."/>
        </authorList>
    </citation>
    <scope>NUCLEOTIDE SEQUENCE</scope>
    <source>
        <strain evidence="1">SING2019-196</strain>
    </source>
</reference>